<feature type="compositionally biased region" description="Basic and acidic residues" evidence="1">
    <location>
        <begin position="203"/>
        <end position="213"/>
    </location>
</feature>
<gene>
    <name evidence="2" type="ORF">JX265_012473</name>
</gene>
<feature type="compositionally biased region" description="Basic and acidic residues" evidence="1">
    <location>
        <begin position="180"/>
        <end position="190"/>
    </location>
</feature>
<comment type="caution">
    <text evidence="2">The sequence shown here is derived from an EMBL/GenBank/DDBJ whole genome shotgun (WGS) entry which is preliminary data.</text>
</comment>
<evidence type="ECO:0000256" key="1">
    <source>
        <dbReference type="SAM" id="MobiDB-lite"/>
    </source>
</evidence>
<organism evidence="2 3">
    <name type="scientific">Neoarthrinium moseri</name>
    <dbReference type="NCBI Taxonomy" id="1658444"/>
    <lineage>
        <taxon>Eukaryota</taxon>
        <taxon>Fungi</taxon>
        <taxon>Dikarya</taxon>
        <taxon>Ascomycota</taxon>
        <taxon>Pezizomycotina</taxon>
        <taxon>Sordariomycetes</taxon>
        <taxon>Xylariomycetidae</taxon>
        <taxon>Amphisphaeriales</taxon>
        <taxon>Apiosporaceae</taxon>
        <taxon>Neoarthrinium</taxon>
    </lineage>
</organism>
<feature type="region of interest" description="Disordered" evidence="1">
    <location>
        <begin position="132"/>
        <end position="217"/>
    </location>
</feature>
<dbReference type="EMBL" id="JAFIMR010000053">
    <property type="protein sequence ID" value="KAI1854439.1"/>
    <property type="molecule type" value="Genomic_DNA"/>
</dbReference>
<accession>A0A9P9WAH1</accession>
<name>A0A9P9WAH1_9PEZI</name>
<evidence type="ECO:0000313" key="3">
    <source>
        <dbReference type="Proteomes" id="UP000829685"/>
    </source>
</evidence>
<feature type="compositionally biased region" description="Basic and acidic residues" evidence="1">
    <location>
        <begin position="75"/>
        <end position="86"/>
    </location>
</feature>
<proteinExistence type="predicted"/>
<dbReference type="Proteomes" id="UP000829685">
    <property type="component" value="Unassembled WGS sequence"/>
</dbReference>
<evidence type="ECO:0000313" key="2">
    <source>
        <dbReference type="EMBL" id="KAI1854439.1"/>
    </source>
</evidence>
<feature type="region of interest" description="Disordered" evidence="1">
    <location>
        <begin position="75"/>
        <end position="96"/>
    </location>
</feature>
<dbReference type="AlphaFoldDB" id="A0A9P9WAH1"/>
<feature type="region of interest" description="Disordered" evidence="1">
    <location>
        <begin position="239"/>
        <end position="279"/>
    </location>
</feature>
<protein>
    <submittedName>
        <fullName evidence="2">Uncharacterized protein</fullName>
    </submittedName>
</protein>
<sequence>MTDPQPTIAEHMQPRPEDLEAAAAAAAGPDHHHEQQHQRTPAFAPIYTLVNNSSTRTTHHPRVLYIFSDDDPDRLTEALAEQHDANLGESASGPAPDHRAILLDLAQDAEGGYSVAWSSSLSPSWAVLDAQVSRISPPSSSSDGEGSQGQDSPGASSKKKPDRLMLRIEGVEGGSLGSEGELKLSGDKSGHSSGTGTGSGSGQKDRESGHAEDYGSLVDEFDKRMNMLRKVVDAGEERLSRLASEATQPETHAPHQDDINAPHPKPPSPEDLRRYADDG</sequence>
<reference evidence="2" key="1">
    <citation type="submission" date="2021-03" db="EMBL/GenBank/DDBJ databases">
        <title>Revisited historic fungal species revealed as producer of novel bioactive compounds through whole genome sequencing and comparative genomics.</title>
        <authorList>
            <person name="Vignolle G.A."/>
            <person name="Hochenegger N."/>
            <person name="Mach R.L."/>
            <person name="Mach-Aigner A.R."/>
            <person name="Javad Rahimi M."/>
            <person name="Salim K.A."/>
            <person name="Chan C.M."/>
            <person name="Lim L.B.L."/>
            <person name="Cai F."/>
            <person name="Druzhinina I.S."/>
            <person name="U'Ren J.M."/>
            <person name="Derntl C."/>
        </authorList>
    </citation>
    <scope>NUCLEOTIDE SEQUENCE</scope>
    <source>
        <strain evidence="2">TUCIM 5799</strain>
    </source>
</reference>
<keyword evidence="3" id="KW-1185">Reference proteome</keyword>
<feature type="region of interest" description="Disordered" evidence="1">
    <location>
        <begin position="1"/>
        <end position="39"/>
    </location>
</feature>
<feature type="compositionally biased region" description="Basic and acidic residues" evidence="1">
    <location>
        <begin position="268"/>
        <end position="279"/>
    </location>
</feature>
<feature type="compositionally biased region" description="Low complexity" evidence="1">
    <location>
        <begin position="136"/>
        <end position="154"/>
    </location>
</feature>